<dbReference type="AlphaFoldDB" id="A0AAE1QV96"/>
<feature type="region of interest" description="Disordered" evidence="4">
    <location>
        <begin position="195"/>
        <end position="230"/>
    </location>
</feature>
<sequence>MEALFQEQFFPSPDAFIFRHPSTNIPVDPRKDDVQNGTIFKGPSFDEDYPHVLSNHVVGEVNSSPQEEGEGEHYDAMYKYISQMLMEEDDLENKPCMLRDCMALQAAEKYFSNVLHGSENNNSPQSVIINPQDSSSLLGNTSSDSIESPQWDLNFESPVSVESLSGVFNPDSLFTSFDINHSFGNDQFEQEAASLFESDSSDNSPTASRQKKNHRRKYDDDGGADQQRSNKQLATFTHDESEPLEMYDKVLLVCPNNPYLEQHNTTGLLSCSPNEAKKATKVGRPRGGRKHGSIIKKEMVDLRGLLTQCAQAMASYDSRTANEKLMQIREHASPRGDGTERLAHYLANALEARLSGTGTALYTAFASSRISAAHILKAYKAFITACPFKLMSNIFANKYIRKLIIAGGPKIHIIDFGILYGFQWPCLIQGLSMRPGGPPELRITGIELPQPGFKPAERVEDTGRRLEKYCKRFNVPFVFKAIAKKWESITLEELEIRRDEVLVVNSLFRLGNIPDETVVPNSPRDAVLNLIRKIRPDMFIHGVVNGTFNTPFFVTRFREALFHFSSLFDMFEATLPREDEDRKLFEEEVFARDAMNVIACEGTERVERPETYKQWQLRCVRAGFKQVPLDQEIVKIVSNKVRSEYHKDFSVDEDGHWMLQGWKGRVIYALSCWKPARQSHKINLVY</sequence>
<dbReference type="Proteomes" id="UP001291623">
    <property type="component" value="Unassembled WGS sequence"/>
</dbReference>
<feature type="region of interest" description="Leucine repeat II (LRII)" evidence="3">
    <location>
        <begin position="461"/>
        <end position="493"/>
    </location>
</feature>
<keyword evidence="6" id="KW-1185">Reference proteome</keyword>
<evidence type="ECO:0000256" key="2">
    <source>
        <dbReference type="ARBA" id="ARBA00023163"/>
    </source>
</evidence>
<evidence type="ECO:0000256" key="1">
    <source>
        <dbReference type="ARBA" id="ARBA00023015"/>
    </source>
</evidence>
<comment type="caution">
    <text evidence="3">Lacks conserved residue(s) required for the propagation of feature annotation.</text>
</comment>
<evidence type="ECO:0000256" key="4">
    <source>
        <dbReference type="SAM" id="MobiDB-lite"/>
    </source>
</evidence>
<dbReference type="InterPro" id="IPR005202">
    <property type="entry name" value="TF_GRAS"/>
</dbReference>
<feature type="short sequence motif" description="VHIID" evidence="3">
    <location>
        <begin position="411"/>
        <end position="415"/>
    </location>
</feature>
<comment type="caution">
    <text evidence="5">The sequence shown here is derived from an EMBL/GenBank/DDBJ whole genome shotgun (WGS) entry which is preliminary data.</text>
</comment>
<feature type="region of interest" description="Disordered" evidence="4">
    <location>
        <begin position="122"/>
        <end position="146"/>
    </location>
</feature>
<name>A0AAE1QV96_9SOLA</name>
<feature type="compositionally biased region" description="Low complexity" evidence="4">
    <location>
        <begin position="133"/>
        <end position="145"/>
    </location>
</feature>
<gene>
    <name evidence="5" type="ORF">RND71_041170</name>
</gene>
<evidence type="ECO:0000313" key="5">
    <source>
        <dbReference type="EMBL" id="KAK4339708.1"/>
    </source>
</evidence>
<feature type="compositionally biased region" description="Polar residues" evidence="4">
    <location>
        <begin position="197"/>
        <end position="208"/>
    </location>
</feature>
<dbReference type="Pfam" id="PF03514">
    <property type="entry name" value="GRAS"/>
    <property type="match status" value="1"/>
</dbReference>
<organism evidence="5 6">
    <name type="scientific">Anisodus tanguticus</name>
    <dbReference type="NCBI Taxonomy" id="243964"/>
    <lineage>
        <taxon>Eukaryota</taxon>
        <taxon>Viridiplantae</taxon>
        <taxon>Streptophyta</taxon>
        <taxon>Embryophyta</taxon>
        <taxon>Tracheophyta</taxon>
        <taxon>Spermatophyta</taxon>
        <taxon>Magnoliopsida</taxon>
        <taxon>eudicotyledons</taxon>
        <taxon>Gunneridae</taxon>
        <taxon>Pentapetalae</taxon>
        <taxon>asterids</taxon>
        <taxon>lamiids</taxon>
        <taxon>Solanales</taxon>
        <taxon>Solanaceae</taxon>
        <taxon>Solanoideae</taxon>
        <taxon>Hyoscyameae</taxon>
        <taxon>Anisodus</taxon>
    </lineage>
</organism>
<accession>A0AAE1QV96</accession>
<proteinExistence type="inferred from homology"/>
<protein>
    <submittedName>
        <fullName evidence="5">Uncharacterized protein</fullName>
    </submittedName>
</protein>
<reference evidence="5" key="1">
    <citation type="submission" date="2023-12" db="EMBL/GenBank/DDBJ databases">
        <title>Genome assembly of Anisodus tanguticus.</title>
        <authorList>
            <person name="Wang Y.-J."/>
        </authorList>
    </citation>
    <scope>NUCLEOTIDE SEQUENCE</scope>
    <source>
        <strain evidence="5">KB-2021</strain>
        <tissue evidence="5">Leaf</tissue>
    </source>
</reference>
<evidence type="ECO:0000313" key="6">
    <source>
        <dbReference type="Proteomes" id="UP001291623"/>
    </source>
</evidence>
<dbReference type="PROSITE" id="PS50985">
    <property type="entry name" value="GRAS"/>
    <property type="match status" value="1"/>
</dbReference>
<comment type="similarity">
    <text evidence="3">Belongs to the GRAS family.</text>
</comment>
<feature type="region of interest" description="SAW" evidence="3">
    <location>
        <begin position="599"/>
        <end position="674"/>
    </location>
</feature>
<keyword evidence="1" id="KW-0805">Transcription regulation</keyword>
<dbReference type="PANTHER" id="PTHR31636">
    <property type="entry name" value="OSJNBA0084A10.13 PROTEIN-RELATED"/>
    <property type="match status" value="1"/>
</dbReference>
<keyword evidence="2" id="KW-0804">Transcription</keyword>
<dbReference type="EMBL" id="JAVYJV010000023">
    <property type="protein sequence ID" value="KAK4339708.1"/>
    <property type="molecule type" value="Genomic_DNA"/>
</dbReference>
<evidence type="ECO:0000256" key="3">
    <source>
        <dbReference type="PROSITE-ProRule" id="PRU01191"/>
    </source>
</evidence>
<feature type="region of interest" description="Leucine repeat I (LRI)" evidence="3">
    <location>
        <begin position="300"/>
        <end position="360"/>
    </location>
</feature>
<feature type="compositionally biased region" description="Polar residues" evidence="4">
    <location>
        <begin position="122"/>
        <end position="132"/>
    </location>
</feature>